<evidence type="ECO:0000313" key="3">
    <source>
        <dbReference type="Proteomes" id="UP001162131"/>
    </source>
</evidence>
<dbReference type="Proteomes" id="UP001162131">
    <property type="component" value="Unassembled WGS sequence"/>
</dbReference>
<dbReference type="EMBL" id="CAJZBQ010000052">
    <property type="protein sequence ID" value="CAG9330775.1"/>
    <property type="molecule type" value="Genomic_DNA"/>
</dbReference>
<reference evidence="2" key="1">
    <citation type="submission" date="2021-09" db="EMBL/GenBank/DDBJ databases">
        <authorList>
            <consortium name="AG Swart"/>
            <person name="Singh M."/>
            <person name="Singh A."/>
            <person name="Seah K."/>
            <person name="Emmerich C."/>
        </authorList>
    </citation>
    <scope>NUCLEOTIDE SEQUENCE</scope>
    <source>
        <strain evidence="2">ATCC30299</strain>
    </source>
</reference>
<comment type="caution">
    <text evidence="2">The sequence shown here is derived from an EMBL/GenBank/DDBJ whole genome shotgun (WGS) entry which is preliminary data.</text>
</comment>
<accession>A0AAU9K093</accession>
<keyword evidence="1" id="KW-0175">Coiled coil</keyword>
<evidence type="ECO:0000256" key="1">
    <source>
        <dbReference type="SAM" id="Coils"/>
    </source>
</evidence>
<organism evidence="2 3">
    <name type="scientific">Blepharisma stoltei</name>
    <dbReference type="NCBI Taxonomy" id="1481888"/>
    <lineage>
        <taxon>Eukaryota</taxon>
        <taxon>Sar</taxon>
        <taxon>Alveolata</taxon>
        <taxon>Ciliophora</taxon>
        <taxon>Postciliodesmatophora</taxon>
        <taxon>Heterotrichea</taxon>
        <taxon>Heterotrichida</taxon>
        <taxon>Blepharismidae</taxon>
        <taxon>Blepharisma</taxon>
    </lineage>
</organism>
<feature type="coiled-coil region" evidence="1">
    <location>
        <begin position="188"/>
        <end position="215"/>
    </location>
</feature>
<evidence type="ECO:0000313" key="2">
    <source>
        <dbReference type="EMBL" id="CAG9330775.1"/>
    </source>
</evidence>
<gene>
    <name evidence="2" type="ORF">BSTOLATCC_MIC52189</name>
</gene>
<protein>
    <submittedName>
        <fullName evidence="2">Uncharacterized protein</fullName>
    </submittedName>
</protein>
<proteinExistence type="predicted"/>
<keyword evidence="3" id="KW-1185">Reference proteome</keyword>
<dbReference type="AlphaFoldDB" id="A0AAU9K093"/>
<name>A0AAU9K093_9CILI</name>
<sequence length="275" mass="31836">MELNINLMDRPSKLEETYLYDFQKVSNWNLSIKNARGFQYTWTQPLSALQKPDPLPEALKTASLIENSLLDLSISKINKKHDAAEMVTENTPMPHKKHIMNISLNPNFRRKYHSGTIISIPNNSPGKHRNPHSTPAGIWEHYEDLNKKLDAISRNKVSLKDILSNQRNEAFQDEVYIKKLFSTENIFSENTLLQLKNLEEKVKQMKKDLKQNKITNNIRSRSSGHLFPPKRNINRSSLELPKISVTPQARQFRDAPNRSATKLLKKFVVNKNNKN</sequence>